<reference evidence="1" key="1">
    <citation type="journal article" date="2015" name="Nature">
        <title>Complex archaea that bridge the gap between prokaryotes and eukaryotes.</title>
        <authorList>
            <person name="Spang A."/>
            <person name="Saw J.H."/>
            <person name="Jorgensen S.L."/>
            <person name="Zaremba-Niedzwiedzka K."/>
            <person name="Martijn J."/>
            <person name="Lind A.E."/>
            <person name="van Eijk R."/>
            <person name="Schleper C."/>
            <person name="Guy L."/>
            <person name="Ettema T.J."/>
        </authorList>
    </citation>
    <scope>NUCLEOTIDE SEQUENCE</scope>
</reference>
<gene>
    <name evidence="1" type="ORF">LCGC14_3038850</name>
</gene>
<name>A0A0F8YY75_9ZZZZ</name>
<proteinExistence type="predicted"/>
<feature type="non-terminal residue" evidence="1">
    <location>
        <position position="1"/>
    </location>
</feature>
<comment type="caution">
    <text evidence="1">The sequence shown here is derived from an EMBL/GenBank/DDBJ whole genome shotgun (WGS) entry which is preliminary data.</text>
</comment>
<evidence type="ECO:0000313" key="1">
    <source>
        <dbReference type="EMBL" id="KKK58994.1"/>
    </source>
</evidence>
<dbReference type="AlphaFoldDB" id="A0A0F8YY75"/>
<dbReference type="EMBL" id="LAZR01063699">
    <property type="protein sequence ID" value="KKK58994.1"/>
    <property type="molecule type" value="Genomic_DNA"/>
</dbReference>
<sequence>SKEILEKLEESFEKSRELIGKIKGEN</sequence>
<protein>
    <submittedName>
        <fullName evidence="1">Uncharacterized protein</fullName>
    </submittedName>
</protein>
<organism evidence="1">
    <name type="scientific">marine sediment metagenome</name>
    <dbReference type="NCBI Taxonomy" id="412755"/>
    <lineage>
        <taxon>unclassified sequences</taxon>
        <taxon>metagenomes</taxon>
        <taxon>ecological metagenomes</taxon>
    </lineage>
</organism>
<accession>A0A0F8YY75</accession>